<feature type="domain" description="Methyltransferase type 11" evidence="2">
    <location>
        <begin position="100"/>
        <end position="196"/>
    </location>
</feature>
<evidence type="ECO:0000259" key="2">
    <source>
        <dbReference type="Pfam" id="PF08241"/>
    </source>
</evidence>
<dbReference type="Pfam" id="PF08241">
    <property type="entry name" value="Methyltransf_11"/>
    <property type="match status" value="1"/>
</dbReference>
<dbReference type="InterPro" id="IPR029063">
    <property type="entry name" value="SAM-dependent_MTases_sf"/>
</dbReference>
<dbReference type="GO" id="GO:0008757">
    <property type="term" value="F:S-adenosylmethionine-dependent methyltransferase activity"/>
    <property type="evidence" value="ECO:0007669"/>
    <property type="project" value="InterPro"/>
</dbReference>
<keyword evidence="1" id="KW-1133">Transmembrane helix</keyword>
<dbReference type="OrthoDB" id="61390at2759"/>
<organism evidence="3 4">
    <name type="scientific">Microbotryum intermedium</name>
    <dbReference type="NCBI Taxonomy" id="269621"/>
    <lineage>
        <taxon>Eukaryota</taxon>
        <taxon>Fungi</taxon>
        <taxon>Dikarya</taxon>
        <taxon>Basidiomycota</taxon>
        <taxon>Pucciniomycotina</taxon>
        <taxon>Microbotryomycetes</taxon>
        <taxon>Microbotryales</taxon>
        <taxon>Microbotryaceae</taxon>
        <taxon>Microbotryum</taxon>
    </lineage>
</organism>
<reference evidence="4" key="1">
    <citation type="submission" date="2016-09" db="EMBL/GenBank/DDBJ databases">
        <authorList>
            <person name="Jeantristanb JTB J.-T."/>
            <person name="Ricardo R."/>
        </authorList>
    </citation>
    <scope>NUCLEOTIDE SEQUENCE [LARGE SCALE GENOMIC DNA]</scope>
</reference>
<dbReference type="CDD" id="cd02440">
    <property type="entry name" value="AdoMet_MTases"/>
    <property type="match status" value="1"/>
</dbReference>
<dbReference type="Proteomes" id="UP000198372">
    <property type="component" value="Unassembled WGS sequence"/>
</dbReference>
<name>A0A238FJ54_9BASI</name>
<keyword evidence="1" id="KW-0472">Membrane</keyword>
<dbReference type="EMBL" id="FMSP01000017">
    <property type="protein sequence ID" value="SCV73185.1"/>
    <property type="molecule type" value="Genomic_DNA"/>
</dbReference>
<dbReference type="SUPFAM" id="SSF53335">
    <property type="entry name" value="S-adenosyl-L-methionine-dependent methyltransferases"/>
    <property type="match status" value="1"/>
</dbReference>
<keyword evidence="4" id="KW-1185">Reference proteome</keyword>
<accession>A0A238FJ54</accession>
<gene>
    <name evidence="3" type="ORF">BQ2448_7110</name>
</gene>
<sequence>MASSLVVYLLGLVTVPLLRLLLTRFLDCATRSEIGGGFYSDQRDTFALNVVAPQHGWFNMGYWVGGPKETFAEACEALCRLVVEVAVKDRNRSRTTRVFEAGCGAGDSTQVWGRTFDGMDYVGATLEEGQYKSACQRAANLANARVVHGDAVKVIQGCDEGTFDVIVAVNCVFHFRSRDDFLRSSYRTLSTQGHLCMTDLLLPSHPLSMQNRFLLRLLCIAASLPFSNLKTPTQYHNKLVEQGFKRH</sequence>
<proteinExistence type="predicted"/>
<evidence type="ECO:0000313" key="4">
    <source>
        <dbReference type="Proteomes" id="UP000198372"/>
    </source>
</evidence>
<dbReference type="AlphaFoldDB" id="A0A238FJ54"/>
<feature type="transmembrane region" description="Helical" evidence="1">
    <location>
        <begin position="6"/>
        <end position="22"/>
    </location>
</feature>
<evidence type="ECO:0000313" key="3">
    <source>
        <dbReference type="EMBL" id="SCV73185.1"/>
    </source>
</evidence>
<keyword evidence="1" id="KW-0812">Transmembrane</keyword>
<dbReference type="InterPro" id="IPR013216">
    <property type="entry name" value="Methyltransf_11"/>
</dbReference>
<dbReference type="Gene3D" id="3.40.50.150">
    <property type="entry name" value="Vaccinia Virus protein VP39"/>
    <property type="match status" value="1"/>
</dbReference>
<dbReference type="STRING" id="269621.A0A238FJ54"/>
<protein>
    <submittedName>
        <fullName evidence="3">BQ2448_7110 protein</fullName>
    </submittedName>
</protein>
<evidence type="ECO:0000256" key="1">
    <source>
        <dbReference type="SAM" id="Phobius"/>
    </source>
</evidence>